<dbReference type="EMBL" id="DVHA01000205">
    <property type="protein sequence ID" value="HIR61194.1"/>
    <property type="molecule type" value="Genomic_DNA"/>
</dbReference>
<dbReference type="AlphaFoldDB" id="A0A9D1J5M0"/>
<dbReference type="InterPro" id="IPR029044">
    <property type="entry name" value="Nucleotide-diphossugar_trans"/>
</dbReference>
<comment type="caution">
    <text evidence="5">The sequence shown here is derived from an EMBL/GenBank/DDBJ whole genome shotgun (WGS) entry which is preliminary data.</text>
</comment>
<keyword evidence="3" id="KW-0808">Transferase</keyword>
<reference evidence="5" key="2">
    <citation type="journal article" date="2021" name="PeerJ">
        <title>Extensive microbial diversity within the chicken gut microbiome revealed by metagenomics and culture.</title>
        <authorList>
            <person name="Gilroy R."/>
            <person name="Ravi A."/>
            <person name="Getino M."/>
            <person name="Pursley I."/>
            <person name="Horton D.L."/>
            <person name="Alikhan N.F."/>
            <person name="Baker D."/>
            <person name="Gharbi K."/>
            <person name="Hall N."/>
            <person name="Watson M."/>
            <person name="Adriaenssens E.M."/>
            <person name="Foster-Nyarko E."/>
            <person name="Jarju S."/>
            <person name="Secka A."/>
            <person name="Antonio M."/>
            <person name="Oren A."/>
            <person name="Chaudhuri R.R."/>
            <person name="La Ragione R."/>
            <person name="Hildebrand F."/>
            <person name="Pallen M.J."/>
        </authorList>
    </citation>
    <scope>NUCLEOTIDE SEQUENCE</scope>
    <source>
        <strain evidence="5">CHK189-12415</strain>
    </source>
</reference>
<keyword evidence="2" id="KW-0328">Glycosyltransferase</keyword>
<accession>A0A9D1J5M0</accession>
<dbReference type="Gene3D" id="3.90.550.10">
    <property type="entry name" value="Spore Coat Polysaccharide Biosynthesis Protein SpsA, Chain A"/>
    <property type="match status" value="1"/>
</dbReference>
<reference evidence="5" key="1">
    <citation type="submission" date="2020-10" db="EMBL/GenBank/DDBJ databases">
        <authorList>
            <person name="Gilroy R."/>
        </authorList>
    </citation>
    <scope>NUCLEOTIDE SEQUENCE</scope>
    <source>
        <strain evidence="5">CHK189-12415</strain>
    </source>
</reference>
<evidence type="ECO:0000313" key="5">
    <source>
        <dbReference type="EMBL" id="HIR61194.1"/>
    </source>
</evidence>
<evidence type="ECO:0000259" key="4">
    <source>
        <dbReference type="Pfam" id="PF00535"/>
    </source>
</evidence>
<dbReference type="InterPro" id="IPR050834">
    <property type="entry name" value="Glycosyltransf_2"/>
</dbReference>
<dbReference type="PANTHER" id="PTHR43685">
    <property type="entry name" value="GLYCOSYLTRANSFERASE"/>
    <property type="match status" value="1"/>
</dbReference>
<gene>
    <name evidence="5" type="ORF">IAB37_06450</name>
</gene>
<evidence type="ECO:0000256" key="3">
    <source>
        <dbReference type="ARBA" id="ARBA00022679"/>
    </source>
</evidence>
<comment type="similarity">
    <text evidence="1">Belongs to the glycosyltransferase 2 family.</text>
</comment>
<evidence type="ECO:0000256" key="1">
    <source>
        <dbReference type="ARBA" id="ARBA00006739"/>
    </source>
</evidence>
<sequence length="278" mass="31918">MKADEPVLDGFSVLMSVYKKEKPEYLKECARSILTQTVRPDQVVLVEDGHLTPELEEAVQEFENLCPELEVLRFNENRGLGKALADGLLACRYPLVARMDTDDIAFPDRFEKQLRAFKEDPELDICGGHVLEFSGSTENILRRKTVPLTDAEIRRYARTRNPFNHPSVMYKKEAVLKAGNYRHMPGFEDYYLWARMLMGGAKGRNLDDFILYFRAGEDVYRRRGGWQYLKNAAHARWAIHKTGISGFGETVYAITGQAVVSLMPNGLRGKFYDRVLRR</sequence>
<dbReference type="SUPFAM" id="SSF53448">
    <property type="entry name" value="Nucleotide-diphospho-sugar transferases"/>
    <property type="match status" value="1"/>
</dbReference>
<evidence type="ECO:0000313" key="6">
    <source>
        <dbReference type="Proteomes" id="UP000824241"/>
    </source>
</evidence>
<dbReference type="Pfam" id="PF00535">
    <property type="entry name" value="Glycos_transf_2"/>
    <property type="match status" value="1"/>
</dbReference>
<dbReference type="GO" id="GO:0016757">
    <property type="term" value="F:glycosyltransferase activity"/>
    <property type="evidence" value="ECO:0007669"/>
    <property type="project" value="UniProtKB-KW"/>
</dbReference>
<organism evidence="5 6">
    <name type="scientific">Candidatus Faecivivens stercoravium</name>
    <dbReference type="NCBI Taxonomy" id="2840803"/>
    <lineage>
        <taxon>Bacteria</taxon>
        <taxon>Bacillati</taxon>
        <taxon>Bacillota</taxon>
        <taxon>Clostridia</taxon>
        <taxon>Eubacteriales</taxon>
        <taxon>Oscillospiraceae</taxon>
        <taxon>Oscillospiraceae incertae sedis</taxon>
        <taxon>Candidatus Faecivivens</taxon>
    </lineage>
</organism>
<feature type="domain" description="Glycosyltransferase 2-like" evidence="4">
    <location>
        <begin position="12"/>
        <end position="164"/>
    </location>
</feature>
<name>A0A9D1J5M0_9FIRM</name>
<protein>
    <submittedName>
        <fullName evidence="5">Glycosyltransferase</fullName>
    </submittedName>
</protein>
<proteinExistence type="inferred from homology"/>
<evidence type="ECO:0000256" key="2">
    <source>
        <dbReference type="ARBA" id="ARBA00022676"/>
    </source>
</evidence>
<dbReference type="InterPro" id="IPR001173">
    <property type="entry name" value="Glyco_trans_2-like"/>
</dbReference>
<dbReference type="Proteomes" id="UP000824241">
    <property type="component" value="Unassembled WGS sequence"/>
</dbReference>
<dbReference type="PANTHER" id="PTHR43685:SF5">
    <property type="entry name" value="GLYCOSYLTRANSFERASE EPSE-RELATED"/>
    <property type="match status" value="1"/>
</dbReference>